<reference evidence="3 4" key="3">
    <citation type="submission" date="2019-11" db="EMBL/GenBank/DDBJ databases">
        <title>A de novo genome assembly of a pear dwarfing rootstock.</title>
        <authorList>
            <person name="Wang F."/>
            <person name="Wang J."/>
            <person name="Li S."/>
            <person name="Zhang Y."/>
            <person name="Fang M."/>
            <person name="Ma L."/>
            <person name="Zhao Y."/>
            <person name="Jiang S."/>
        </authorList>
    </citation>
    <scope>NUCLEOTIDE SEQUENCE [LARGE SCALE GENOMIC DNA]</scope>
    <source>
        <strain evidence="3">S2</strain>
        <tissue evidence="3">Leaf</tissue>
    </source>
</reference>
<accession>A0A5N5GPP5</accession>
<dbReference type="Pfam" id="PF05553">
    <property type="entry name" value="DUF761"/>
    <property type="match status" value="1"/>
</dbReference>
<evidence type="ECO:0000256" key="2">
    <source>
        <dbReference type="SAM" id="Phobius"/>
    </source>
</evidence>
<dbReference type="AlphaFoldDB" id="A0A5N5GPP5"/>
<evidence type="ECO:0008006" key="5">
    <source>
        <dbReference type="Google" id="ProtNLM"/>
    </source>
</evidence>
<keyword evidence="4" id="KW-1185">Reference proteome</keyword>
<sequence length="224" mass="24968">MSKFNEKFQILMFSLLVILLVLAPLLSSSLRTPYLYIITNLLIIALGAQAGLLSSFTEPNSDHDKKSGSGTGFSFAPNPVVPTELASSDRRVVARNDENQTVVAPQYAEKKARVVEKSKSEKIVDTVKVESVKKCTSMPSLFFIGGGETDHGDYEVIGEKRYVEEEEEEVLGELSGQELFAKAENFIGNFYKQLKMQREDSWKNIHEFYRMPSNNSANNSAATL</sequence>
<gene>
    <name evidence="3" type="ORF">D8674_022190</name>
</gene>
<dbReference type="PANTHER" id="PTHR36887">
    <property type="entry name" value="OS01G0532300 PROTEIN"/>
    <property type="match status" value="1"/>
</dbReference>
<dbReference type="InterPro" id="IPR008480">
    <property type="entry name" value="DUF761_pln"/>
</dbReference>
<organism evidence="3 4">
    <name type="scientific">Pyrus ussuriensis x Pyrus communis</name>
    <dbReference type="NCBI Taxonomy" id="2448454"/>
    <lineage>
        <taxon>Eukaryota</taxon>
        <taxon>Viridiplantae</taxon>
        <taxon>Streptophyta</taxon>
        <taxon>Embryophyta</taxon>
        <taxon>Tracheophyta</taxon>
        <taxon>Spermatophyta</taxon>
        <taxon>Magnoliopsida</taxon>
        <taxon>eudicotyledons</taxon>
        <taxon>Gunneridae</taxon>
        <taxon>Pentapetalae</taxon>
        <taxon>rosids</taxon>
        <taxon>fabids</taxon>
        <taxon>Rosales</taxon>
        <taxon>Rosaceae</taxon>
        <taxon>Amygdaloideae</taxon>
        <taxon>Maleae</taxon>
        <taxon>Pyrus</taxon>
    </lineage>
</organism>
<reference evidence="3 4" key="1">
    <citation type="submission" date="2019-09" db="EMBL/GenBank/DDBJ databases">
        <authorList>
            <person name="Ou C."/>
        </authorList>
    </citation>
    <scope>NUCLEOTIDE SEQUENCE [LARGE SCALE GENOMIC DNA]</scope>
    <source>
        <strain evidence="3">S2</strain>
        <tissue evidence="3">Leaf</tissue>
    </source>
</reference>
<name>A0A5N5GPP5_9ROSA</name>
<dbReference type="OrthoDB" id="1923900at2759"/>
<reference evidence="4" key="2">
    <citation type="submission" date="2019-10" db="EMBL/GenBank/DDBJ databases">
        <title>A de novo genome assembly of a pear dwarfing rootstock.</title>
        <authorList>
            <person name="Wang F."/>
            <person name="Wang J."/>
            <person name="Li S."/>
            <person name="Zhang Y."/>
            <person name="Fang M."/>
            <person name="Ma L."/>
            <person name="Zhao Y."/>
            <person name="Jiang S."/>
        </authorList>
    </citation>
    <scope>NUCLEOTIDE SEQUENCE [LARGE SCALE GENOMIC DNA]</scope>
</reference>
<keyword evidence="2" id="KW-0472">Membrane</keyword>
<dbReference type="Proteomes" id="UP000327157">
    <property type="component" value="Chromosome 3"/>
</dbReference>
<keyword evidence="2" id="KW-0812">Transmembrane</keyword>
<proteinExistence type="predicted"/>
<feature type="transmembrane region" description="Helical" evidence="2">
    <location>
        <begin position="37"/>
        <end position="56"/>
    </location>
</feature>
<comment type="caution">
    <text evidence="3">The sequence shown here is derived from an EMBL/GenBank/DDBJ whole genome shotgun (WGS) entry which is preliminary data.</text>
</comment>
<keyword evidence="2" id="KW-1133">Transmembrane helix</keyword>
<evidence type="ECO:0000313" key="4">
    <source>
        <dbReference type="Proteomes" id="UP000327157"/>
    </source>
</evidence>
<dbReference type="EMBL" id="SMOL01000402">
    <property type="protein sequence ID" value="KAB2615602.1"/>
    <property type="molecule type" value="Genomic_DNA"/>
</dbReference>
<protein>
    <recommendedName>
        <fullName evidence="5">DUF4408 domain-containing protein</fullName>
    </recommendedName>
</protein>
<evidence type="ECO:0000313" key="3">
    <source>
        <dbReference type="EMBL" id="KAB2615602.1"/>
    </source>
</evidence>
<evidence type="ECO:0000256" key="1">
    <source>
        <dbReference type="SAM" id="MobiDB-lite"/>
    </source>
</evidence>
<dbReference type="PANTHER" id="PTHR36887:SF1">
    <property type="entry name" value="OS01G0532300 PROTEIN"/>
    <property type="match status" value="1"/>
</dbReference>
<feature type="region of interest" description="Disordered" evidence="1">
    <location>
        <begin position="59"/>
        <end position="80"/>
    </location>
</feature>